<dbReference type="Pfam" id="PF12729">
    <property type="entry name" value="4HB_MCP_1"/>
    <property type="match status" value="1"/>
</dbReference>
<feature type="domain" description="Methyl-accepting transducer" evidence="8">
    <location>
        <begin position="277"/>
        <end position="513"/>
    </location>
</feature>
<reference evidence="10 11" key="1">
    <citation type="submission" date="2023-03" db="EMBL/GenBank/DDBJ databases">
        <title>Bacillus Genome Sequencing.</title>
        <authorList>
            <person name="Dunlap C."/>
        </authorList>
    </citation>
    <scope>NUCLEOTIDE SEQUENCE [LARGE SCALE GENOMIC DNA]</scope>
    <source>
        <strain evidence="10 11">NRS-1717</strain>
    </source>
</reference>
<dbReference type="SUPFAM" id="SSF58104">
    <property type="entry name" value="Methyl-accepting chemotaxis protein (MCP) signaling domain"/>
    <property type="match status" value="1"/>
</dbReference>
<feature type="transmembrane region" description="Helical" evidence="7">
    <location>
        <begin position="185"/>
        <end position="204"/>
    </location>
</feature>
<keyword evidence="7" id="KW-0812">Transmembrane</keyword>
<dbReference type="Gene3D" id="1.10.287.950">
    <property type="entry name" value="Methyl-accepting chemotaxis protein"/>
    <property type="match status" value="1"/>
</dbReference>
<dbReference type="EMBL" id="JARTFS010000012">
    <property type="protein sequence ID" value="MED4402689.1"/>
    <property type="molecule type" value="Genomic_DNA"/>
</dbReference>
<dbReference type="SMART" id="SM00304">
    <property type="entry name" value="HAMP"/>
    <property type="match status" value="1"/>
</dbReference>
<evidence type="ECO:0000256" key="5">
    <source>
        <dbReference type="ARBA" id="ARBA00029447"/>
    </source>
</evidence>
<dbReference type="CDD" id="cd11386">
    <property type="entry name" value="MCP_signal"/>
    <property type="match status" value="1"/>
</dbReference>
<dbReference type="RefSeq" id="WP_328015499.1">
    <property type="nucleotide sequence ID" value="NZ_JARTFS010000012.1"/>
</dbReference>
<evidence type="ECO:0000313" key="10">
    <source>
        <dbReference type="EMBL" id="MED4402689.1"/>
    </source>
</evidence>
<protein>
    <submittedName>
        <fullName evidence="10">Methyl-accepting chemotaxis protein</fullName>
    </submittedName>
</protein>
<comment type="subcellular location">
    <subcellularLocation>
        <location evidence="1">Cell membrane</location>
    </subcellularLocation>
</comment>
<evidence type="ECO:0000256" key="7">
    <source>
        <dbReference type="SAM" id="Phobius"/>
    </source>
</evidence>
<keyword evidence="7" id="KW-1133">Transmembrane helix</keyword>
<keyword evidence="11" id="KW-1185">Reference proteome</keyword>
<dbReference type="PROSITE" id="PS50111">
    <property type="entry name" value="CHEMOTAXIS_TRANSDUC_2"/>
    <property type="match status" value="1"/>
</dbReference>
<accession>A0ABU6NZZ6</accession>
<evidence type="ECO:0000313" key="11">
    <source>
        <dbReference type="Proteomes" id="UP001342826"/>
    </source>
</evidence>
<dbReference type="PANTHER" id="PTHR32089:SF112">
    <property type="entry name" value="LYSOZYME-LIKE PROTEIN-RELATED"/>
    <property type="match status" value="1"/>
</dbReference>
<dbReference type="CDD" id="cd06225">
    <property type="entry name" value="HAMP"/>
    <property type="match status" value="1"/>
</dbReference>
<evidence type="ECO:0000256" key="2">
    <source>
        <dbReference type="ARBA" id="ARBA00022475"/>
    </source>
</evidence>
<name>A0ABU6NZZ6_9BACI</name>
<evidence type="ECO:0000256" key="1">
    <source>
        <dbReference type="ARBA" id="ARBA00004236"/>
    </source>
</evidence>
<dbReference type="InterPro" id="IPR003660">
    <property type="entry name" value="HAMP_dom"/>
</dbReference>
<proteinExistence type="inferred from homology"/>
<dbReference type="Proteomes" id="UP001342826">
    <property type="component" value="Unassembled WGS sequence"/>
</dbReference>
<gene>
    <name evidence="10" type="ORF">P9271_15330</name>
</gene>
<evidence type="ECO:0000259" key="8">
    <source>
        <dbReference type="PROSITE" id="PS50111"/>
    </source>
</evidence>
<feature type="transmembrane region" description="Helical" evidence="7">
    <location>
        <begin position="9"/>
        <end position="29"/>
    </location>
</feature>
<evidence type="ECO:0000259" key="9">
    <source>
        <dbReference type="PROSITE" id="PS50885"/>
    </source>
</evidence>
<keyword evidence="3 7" id="KW-0472">Membrane</keyword>
<dbReference type="PANTHER" id="PTHR32089">
    <property type="entry name" value="METHYL-ACCEPTING CHEMOTAXIS PROTEIN MCPB"/>
    <property type="match status" value="1"/>
</dbReference>
<keyword evidence="2" id="KW-1003">Cell membrane</keyword>
<dbReference type="InterPro" id="IPR024478">
    <property type="entry name" value="HlyB_4HB_MCP"/>
</dbReference>
<evidence type="ECO:0000256" key="4">
    <source>
        <dbReference type="ARBA" id="ARBA00023224"/>
    </source>
</evidence>
<dbReference type="Gene3D" id="6.10.340.10">
    <property type="match status" value="1"/>
</dbReference>
<dbReference type="PROSITE" id="PS50885">
    <property type="entry name" value="HAMP"/>
    <property type="match status" value="1"/>
</dbReference>
<comment type="caution">
    <text evidence="10">The sequence shown here is derived from an EMBL/GenBank/DDBJ whole genome shotgun (WGS) entry which is preliminary data.</text>
</comment>
<dbReference type="SMART" id="SM00283">
    <property type="entry name" value="MA"/>
    <property type="match status" value="1"/>
</dbReference>
<organism evidence="10 11">
    <name type="scientific">Metabacillus fastidiosus</name>
    <dbReference type="NCBI Taxonomy" id="1458"/>
    <lineage>
        <taxon>Bacteria</taxon>
        <taxon>Bacillati</taxon>
        <taxon>Bacillota</taxon>
        <taxon>Bacilli</taxon>
        <taxon>Bacillales</taxon>
        <taxon>Bacillaceae</taxon>
        <taxon>Metabacillus</taxon>
    </lineage>
</organism>
<feature type="domain" description="HAMP" evidence="9">
    <location>
        <begin position="205"/>
        <end position="258"/>
    </location>
</feature>
<keyword evidence="4 6" id="KW-0807">Transducer</keyword>
<comment type="similarity">
    <text evidence="5">Belongs to the methyl-accepting chemotaxis (MCP) protein family.</text>
</comment>
<dbReference type="Pfam" id="PF00015">
    <property type="entry name" value="MCPsignal"/>
    <property type="match status" value="1"/>
</dbReference>
<evidence type="ECO:0000256" key="6">
    <source>
        <dbReference type="PROSITE-ProRule" id="PRU00284"/>
    </source>
</evidence>
<dbReference type="InterPro" id="IPR004089">
    <property type="entry name" value="MCPsignal_dom"/>
</dbReference>
<evidence type="ECO:0000256" key="3">
    <source>
        <dbReference type="ARBA" id="ARBA00023136"/>
    </source>
</evidence>
<sequence>MKWTIGRKLIYGFAVVLFILIVMIGVSYYEIDVVDDTYSSVIENEAEKAVEFKELQVIAKRETISLRGYLLLGNEQSLQDFEITRAEYKEKSEHLLETLEISQSIQMLKELNQIENEYAQFAGQVFELKRQNDTDAVNALISSQGPDIINKFDEQLNKLSAFQDDLLEKGSKDASEKVADTKVEILVLGILAVMIGIGIAIFIGRLISKPVIEIADAATKISNGDLTVDDIKVKNRDEIGDLANSFNQMTGNLRLLIKKVSLNSIQVASSAEELTAGAEQTTQATHQIATSIQEVAGGAEIQGQGANESSLAMKEMAVGIQQVAQTTSFVSELAIETSAEAINGNDSLQKVIHQMNTISEVVDNSASVVKELGEHSKEIEKIIEVITSIADQTNLLALNAAIEAARAGEHGRGFAVVADEVRKLAEQSKESADQIASLIRKIQGDTTHAVDVMNKGTQEVKVGIVVVHEAEEGFKKILRLIEQVTSQIEEASTSSEEISVSVEKVSVSIEEIARIARDSASNTQNVASASEEQLASMEEITSSAFDLSKMAEELQLHINQFKV</sequence>
<dbReference type="Pfam" id="PF00672">
    <property type="entry name" value="HAMP"/>
    <property type="match status" value="1"/>
</dbReference>